<keyword evidence="3 6" id="KW-1133">Transmembrane helix</keyword>
<feature type="compositionally biased region" description="Polar residues" evidence="5">
    <location>
        <begin position="16"/>
        <end position="25"/>
    </location>
</feature>
<gene>
    <name evidence="8" type="ORF">ASPGLDRAFT_70356</name>
</gene>
<feature type="region of interest" description="Disordered" evidence="5">
    <location>
        <begin position="821"/>
        <end position="895"/>
    </location>
</feature>
<feature type="transmembrane region" description="Helical" evidence="6">
    <location>
        <begin position="232"/>
        <end position="250"/>
    </location>
</feature>
<dbReference type="OrthoDB" id="544685at2759"/>
<dbReference type="Gene3D" id="2.30.30.60">
    <property type="match status" value="1"/>
</dbReference>
<evidence type="ECO:0000313" key="9">
    <source>
        <dbReference type="Proteomes" id="UP000184300"/>
    </source>
</evidence>
<evidence type="ECO:0000256" key="5">
    <source>
        <dbReference type="SAM" id="MobiDB-lite"/>
    </source>
</evidence>
<accession>A0A1L9V5D3</accession>
<evidence type="ECO:0000256" key="3">
    <source>
        <dbReference type="ARBA" id="ARBA00022989"/>
    </source>
</evidence>
<name>A0A1L9V5D3_ASPGL</name>
<dbReference type="InterPro" id="IPR002048">
    <property type="entry name" value="EF_hand_dom"/>
</dbReference>
<feature type="transmembrane region" description="Helical" evidence="6">
    <location>
        <begin position="270"/>
        <end position="287"/>
    </location>
</feature>
<evidence type="ECO:0000256" key="6">
    <source>
        <dbReference type="SAM" id="Phobius"/>
    </source>
</evidence>
<dbReference type="Pfam" id="PF25886">
    <property type="entry name" value="Msy1"/>
    <property type="match status" value="1"/>
</dbReference>
<feature type="compositionally biased region" description="Basic and acidic residues" evidence="5">
    <location>
        <begin position="855"/>
        <end position="865"/>
    </location>
</feature>
<feature type="transmembrane region" description="Helical" evidence="6">
    <location>
        <begin position="494"/>
        <end position="516"/>
    </location>
</feature>
<dbReference type="Pfam" id="PF00924">
    <property type="entry name" value="MS_channel_2nd"/>
    <property type="match status" value="1"/>
</dbReference>
<dbReference type="InterPro" id="IPR006685">
    <property type="entry name" value="MscS_channel_2nd"/>
</dbReference>
<feature type="compositionally biased region" description="Low complexity" evidence="5">
    <location>
        <begin position="838"/>
        <end position="852"/>
    </location>
</feature>
<dbReference type="GO" id="GO:0005509">
    <property type="term" value="F:calcium ion binding"/>
    <property type="evidence" value="ECO:0007669"/>
    <property type="project" value="InterPro"/>
</dbReference>
<keyword evidence="4 6" id="KW-0472">Membrane</keyword>
<keyword evidence="9" id="KW-1185">Reference proteome</keyword>
<dbReference type="GO" id="GO:0005262">
    <property type="term" value="F:calcium channel activity"/>
    <property type="evidence" value="ECO:0007669"/>
    <property type="project" value="TreeGrafter"/>
</dbReference>
<dbReference type="InterPro" id="IPR058650">
    <property type="entry name" value="Msy1/2-like"/>
</dbReference>
<feature type="transmembrane region" description="Helical" evidence="6">
    <location>
        <begin position="151"/>
        <end position="172"/>
    </location>
</feature>
<protein>
    <recommendedName>
        <fullName evidence="7">EF-hand domain-containing protein</fullName>
    </recommendedName>
</protein>
<evidence type="ECO:0000256" key="4">
    <source>
        <dbReference type="ARBA" id="ARBA00023136"/>
    </source>
</evidence>
<feature type="compositionally biased region" description="Basic and acidic residues" evidence="5">
    <location>
        <begin position="821"/>
        <end position="837"/>
    </location>
</feature>
<evidence type="ECO:0000256" key="2">
    <source>
        <dbReference type="ARBA" id="ARBA00022692"/>
    </source>
</evidence>
<dbReference type="InterPro" id="IPR023408">
    <property type="entry name" value="MscS_beta-dom_sf"/>
</dbReference>
<evidence type="ECO:0000256" key="1">
    <source>
        <dbReference type="ARBA" id="ARBA00004370"/>
    </source>
</evidence>
<dbReference type="SUPFAM" id="SSF50182">
    <property type="entry name" value="Sm-like ribonucleoproteins"/>
    <property type="match status" value="1"/>
</dbReference>
<feature type="transmembrane region" description="Helical" evidence="6">
    <location>
        <begin position="192"/>
        <end position="220"/>
    </location>
</feature>
<organism evidence="8 9">
    <name type="scientific">Aspergillus glaucus CBS 516.65</name>
    <dbReference type="NCBI Taxonomy" id="1160497"/>
    <lineage>
        <taxon>Eukaryota</taxon>
        <taxon>Fungi</taxon>
        <taxon>Dikarya</taxon>
        <taxon>Ascomycota</taxon>
        <taxon>Pezizomycotina</taxon>
        <taxon>Eurotiomycetes</taxon>
        <taxon>Eurotiomycetidae</taxon>
        <taxon>Eurotiales</taxon>
        <taxon>Aspergillaceae</taxon>
        <taxon>Aspergillus</taxon>
        <taxon>Aspergillus subgen. Aspergillus</taxon>
    </lineage>
</organism>
<reference evidence="9" key="1">
    <citation type="journal article" date="2017" name="Genome Biol.">
        <title>Comparative genomics reveals high biological diversity and specific adaptations in the industrially and medically important fungal genus Aspergillus.</title>
        <authorList>
            <person name="de Vries R.P."/>
            <person name="Riley R."/>
            <person name="Wiebenga A."/>
            <person name="Aguilar-Osorio G."/>
            <person name="Amillis S."/>
            <person name="Uchima C.A."/>
            <person name="Anderluh G."/>
            <person name="Asadollahi M."/>
            <person name="Askin M."/>
            <person name="Barry K."/>
            <person name="Battaglia E."/>
            <person name="Bayram O."/>
            <person name="Benocci T."/>
            <person name="Braus-Stromeyer S.A."/>
            <person name="Caldana C."/>
            <person name="Canovas D."/>
            <person name="Cerqueira G.C."/>
            <person name="Chen F."/>
            <person name="Chen W."/>
            <person name="Choi C."/>
            <person name="Clum A."/>
            <person name="Dos Santos R.A."/>
            <person name="Damasio A.R."/>
            <person name="Diallinas G."/>
            <person name="Emri T."/>
            <person name="Fekete E."/>
            <person name="Flipphi M."/>
            <person name="Freyberg S."/>
            <person name="Gallo A."/>
            <person name="Gournas C."/>
            <person name="Habgood R."/>
            <person name="Hainaut M."/>
            <person name="Harispe M.L."/>
            <person name="Henrissat B."/>
            <person name="Hilden K.S."/>
            <person name="Hope R."/>
            <person name="Hossain A."/>
            <person name="Karabika E."/>
            <person name="Karaffa L."/>
            <person name="Karanyi Z."/>
            <person name="Krasevec N."/>
            <person name="Kuo A."/>
            <person name="Kusch H."/>
            <person name="LaButti K."/>
            <person name="Lagendijk E.L."/>
            <person name="Lapidus A."/>
            <person name="Levasseur A."/>
            <person name="Lindquist E."/>
            <person name="Lipzen A."/>
            <person name="Logrieco A.F."/>
            <person name="MacCabe A."/>
            <person name="Maekelae M.R."/>
            <person name="Malavazi I."/>
            <person name="Melin P."/>
            <person name="Meyer V."/>
            <person name="Mielnichuk N."/>
            <person name="Miskei M."/>
            <person name="Molnar A.P."/>
            <person name="Mule G."/>
            <person name="Ngan C.Y."/>
            <person name="Orejas M."/>
            <person name="Orosz E."/>
            <person name="Ouedraogo J.P."/>
            <person name="Overkamp K.M."/>
            <person name="Park H.-S."/>
            <person name="Perrone G."/>
            <person name="Piumi F."/>
            <person name="Punt P.J."/>
            <person name="Ram A.F."/>
            <person name="Ramon A."/>
            <person name="Rauscher S."/>
            <person name="Record E."/>
            <person name="Riano-Pachon D.M."/>
            <person name="Robert V."/>
            <person name="Roehrig J."/>
            <person name="Ruller R."/>
            <person name="Salamov A."/>
            <person name="Salih N.S."/>
            <person name="Samson R.A."/>
            <person name="Sandor E."/>
            <person name="Sanguinetti M."/>
            <person name="Schuetze T."/>
            <person name="Sepcic K."/>
            <person name="Shelest E."/>
            <person name="Sherlock G."/>
            <person name="Sophianopoulou V."/>
            <person name="Squina F.M."/>
            <person name="Sun H."/>
            <person name="Susca A."/>
            <person name="Todd R.B."/>
            <person name="Tsang A."/>
            <person name="Unkles S.E."/>
            <person name="van de Wiele N."/>
            <person name="van Rossen-Uffink D."/>
            <person name="Oliveira J.V."/>
            <person name="Vesth T.C."/>
            <person name="Visser J."/>
            <person name="Yu J.-H."/>
            <person name="Zhou M."/>
            <person name="Andersen M.R."/>
            <person name="Archer D.B."/>
            <person name="Baker S.E."/>
            <person name="Benoit I."/>
            <person name="Brakhage A.A."/>
            <person name="Braus G.H."/>
            <person name="Fischer R."/>
            <person name="Frisvad J.C."/>
            <person name="Goldman G.H."/>
            <person name="Houbraken J."/>
            <person name="Oakley B."/>
            <person name="Pocsi I."/>
            <person name="Scazzocchio C."/>
            <person name="Seiboth B."/>
            <person name="vanKuyk P.A."/>
            <person name="Wortman J."/>
            <person name="Dyer P.S."/>
            <person name="Grigoriev I.V."/>
        </authorList>
    </citation>
    <scope>NUCLEOTIDE SEQUENCE [LARGE SCALE GENOMIC DNA]</scope>
    <source>
        <strain evidence="9">CBS 516.65</strain>
    </source>
</reference>
<dbReference type="GO" id="GO:0006874">
    <property type="term" value="P:intracellular calcium ion homeostasis"/>
    <property type="evidence" value="ECO:0007669"/>
    <property type="project" value="TreeGrafter"/>
</dbReference>
<evidence type="ECO:0000259" key="7">
    <source>
        <dbReference type="PROSITE" id="PS50222"/>
    </source>
</evidence>
<dbReference type="GeneID" id="34465731"/>
<feature type="transmembrane region" description="Helical" evidence="6">
    <location>
        <begin position="522"/>
        <end position="546"/>
    </location>
</feature>
<keyword evidence="2 6" id="KW-0812">Transmembrane</keyword>
<dbReference type="InterPro" id="IPR010920">
    <property type="entry name" value="LSM_dom_sf"/>
</dbReference>
<dbReference type="VEuPathDB" id="FungiDB:ASPGLDRAFT_70356"/>
<feature type="compositionally biased region" description="Basic residues" evidence="5">
    <location>
        <begin position="872"/>
        <end position="882"/>
    </location>
</feature>
<comment type="subcellular location">
    <subcellularLocation>
        <location evidence="1">Membrane</location>
    </subcellularLocation>
</comment>
<dbReference type="PROSITE" id="PS50222">
    <property type="entry name" value="EF_HAND_2"/>
    <property type="match status" value="1"/>
</dbReference>
<dbReference type="EMBL" id="KV878922">
    <property type="protein sequence ID" value="OJJ79128.1"/>
    <property type="molecule type" value="Genomic_DNA"/>
</dbReference>
<sequence length="1070" mass="119999">MSSPANEKADPKLHDQNSLNDSSPTTDDDHQVHDSSDISHGPYLKAKTPDDHDASSLRSRYSTRETNTRLEDDLAVMEAERVVSQSTHDAQSKKSRDHHSTRSRRSDVDEFDEATNPLHERAALYQPPEKPTTKVARFVKKLHESSFVVRYLTYIVPLVVILLVPLLVGALAFPEANVGGVSLLWFSVWLEILWLTAWAGRIVAKCLPFPVSILASIFTNNAKKWRDVAKQLELPGTFFFWFLGVEISFLPTMKNHHVDGNKDTRGWENTVNKIIISIFVWTILNLIEKFLVQLIAMSYHSRTYSDRIEINKFQIGALAKMYGFSRTKFADEKDYSGDQQGQSTNGSHFMKPLQYAGKAQKVAKGALNKVGDMAGTVAADFTGRKATNRNDPHQVVLALLRTVPGSQGLARRLYRTYKRDEFDTILPNDLKVTFEDNEEAETVFAMLDKDLNGDLSMDELEAVLVEIGRERKAITSSLKDLDSVVSRLGNALDVFVLIITLMVFLSLISTSASGVLTSAGSTILALSWLFSTTAVEFLQSVIFVFVKHPFDVGDRITVYGNTGAAGLGDDYFVKQISLLYTEFKKMEGHIVQAPNSYLSSLFILNHRRSGALAEAVPIVIKYGTTIDQVEAFRLRLLEFVSSERRDFQSNILTEMREVTNNFSVTLNVVFFYKSSWQNEGLRLQRRNKFICMLMVVLQEVGIQGPHMNWPGARLDIPFHLAGLSPFLSGSTAGHPPPADPSTENDLPKKNTEDSGDGAARHPSILRKGMDTAAAQARGDSKPSRKHVDFSLGMQNLSSADMMGDVFDERTNRTEDLLRRAAAVKEDQEEREWSERHSQSQSRSSSIQHPSQSDAGEGRRSIESQHSRLSSASHRRFFRHRNNARSQNDPDVEGGKIMQDDRRWDIWCIDIPTLAFSGGPSNPLSDFLLANSALHLKHLSPHDKSVAFASSYYLDLGPAKFNEVLPKLSEENSPLIFASSILIALHILHSRQENQFAVRYSVPSHWFRALQGIESITTIARSWLRKTRFAPLLLDNQCLLSPWAMKTDFFFAPLLTGVNSDPLDPEIVATY</sequence>
<feature type="region of interest" description="Disordered" evidence="5">
    <location>
        <begin position="1"/>
        <end position="112"/>
    </location>
</feature>
<feature type="domain" description="EF-hand" evidence="7">
    <location>
        <begin position="435"/>
        <end position="470"/>
    </location>
</feature>
<evidence type="ECO:0000313" key="8">
    <source>
        <dbReference type="EMBL" id="OJJ79128.1"/>
    </source>
</evidence>
<dbReference type="PANTHER" id="PTHR31323">
    <property type="entry name" value="MECHANOSENSITIVE ION CHANNEL PROTEIN MSY2"/>
    <property type="match status" value="1"/>
</dbReference>
<feature type="compositionally biased region" description="Basic and acidic residues" evidence="5">
    <location>
        <begin position="90"/>
        <end position="108"/>
    </location>
</feature>
<feature type="compositionally biased region" description="Basic and acidic residues" evidence="5">
    <location>
        <begin position="27"/>
        <end position="37"/>
    </location>
</feature>
<dbReference type="RefSeq" id="XP_022395826.1">
    <property type="nucleotide sequence ID" value="XM_022549471.1"/>
</dbReference>
<proteinExistence type="predicted"/>
<feature type="region of interest" description="Disordered" evidence="5">
    <location>
        <begin position="727"/>
        <end position="786"/>
    </location>
</feature>
<dbReference type="Proteomes" id="UP000184300">
    <property type="component" value="Unassembled WGS sequence"/>
</dbReference>
<dbReference type="GO" id="GO:0016020">
    <property type="term" value="C:membrane"/>
    <property type="evidence" value="ECO:0007669"/>
    <property type="project" value="UniProtKB-SubCell"/>
</dbReference>
<dbReference type="AlphaFoldDB" id="A0A1L9V5D3"/>
<feature type="compositionally biased region" description="Basic and acidic residues" evidence="5">
    <location>
        <begin position="62"/>
        <end position="72"/>
    </location>
</feature>
<dbReference type="PANTHER" id="PTHR31323:SF15">
    <property type="entry name" value="MECHANOSENSITIVE ION CHANNEL PROTEIN MSY1"/>
    <property type="match status" value="1"/>
</dbReference>